<proteinExistence type="predicted"/>
<dbReference type="SUPFAM" id="SSF53187">
    <property type="entry name" value="Zn-dependent exopeptidases"/>
    <property type="match status" value="1"/>
</dbReference>
<dbReference type="RefSeq" id="WP_117894367.1">
    <property type="nucleotide sequence ID" value="NZ_CABJCV010000004.1"/>
</dbReference>
<accession>A0A412G4L7</accession>
<keyword evidence="3" id="KW-1185">Reference proteome</keyword>
<feature type="domain" description="Peptidase M14" evidence="1">
    <location>
        <begin position="29"/>
        <end position="270"/>
    </location>
</feature>
<dbReference type="EMBL" id="QRUP01000004">
    <property type="protein sequence ID" value="RGR75646.1"/>
    <property type="molecule type" value="Genomic_DNA"/>
</dbReference>
<name>A0A412G4L7_9FIRM</name>
<dbReference type="GO" id="GO:0004181">
    <property type="term" value="F:metallocarboxypeptidase activity"/>
    <property type="evidence" value="ECO:0007669"/>
    <property type="project" value="InterPro"/>
</dbReference>
<evidence type="ECO:0000313" key="3">
    <source>
        <dbReference type="Proteomes" id="UP000284178"/>
    </source>
</evidence>
<evidence type="ECO:0000313" key="2">
    <source>
        <dbReference type="EMBL" id="RGR75646.1"/>
    </source>
</evidence>
<protein>
    <recommendedName>
        <fullName evidence="1">Peptidase M14 domain-containing protein</fullName>
    </recommendedName>
</protein>
<gene>
    <name evidence="2" type="ORF">DWY25_05270</name>
</gene>
<dbReference type="Proteomes" id="UP000284178">
    <property type="component" value="Unassembled WGS sequence"/>
</dbReference>
<dbReference type="GO" id="GO:0006508">
    <property type="term" value="P:proteolysis"/>
    <property type="evidence" value="ECO:0007669"/>
    <property type="project" value="InterPro"/>
</dbReference>
<evidence type="ECO:0000259" key="1">
    <source>
        <dbReference type="Pfam" id="PF00246"/>
    </source>
</evidence>
<dbReference type="InterPro" id="IPR000834">
    <property type="entry name" value="Peptidase_M14"/>
</dbReference>
<dbReference type="AlphaFoldDB" id="A0A412G4L7"/>
<dbReference type="GeneID" id="83014814"/>
<dbReference type="Pfam" id="PF00246">
    <property type="entry name" value="Peptidase_M14"/>
    <property type="match status" value="1"/>
</dbReference>
<sequence length="460" mass="53597">MADFIQKLIDNIPDYQQFLTVDEMDENSKRLAAEFPGIVEIFEAGKSRKGHPIYCLKIGQGSRNALMFGCPHPNEPMGAMLLEYFSRALAENEDLRKELDYTWYLIKSIDLDGTQLNEGWFKGPITLTNFTRHYFRPAGYEQVEWNFPFHYKNYTYDTPIPETVCLMNLIDKIQPQFMYSLHNAGFGGTYWYLTREIPELWDKFYAATAKQNIPLHLGEPEVNYITPFSQAIYPMISSKDTYDYNEKYGTVAPEKLMSTGTSSADYASQQGYDTTTLVTELPYFYEPRIQSDKLMDFSRREAALKGREILHENRKAVKARYDQIADLISGDNSFAKMVSNGYEHFEEDYRQECDFIRQDPNYDDPCKESEAFDNLEIPKYRVLLQWTLLIRACEHELAKNPSPEAAERLQRIHDEGEKEFAKRAEIAEKELHYQVIPIRKLIAVQLESGMLVADYLQKHR</sequence>
<reference evidence="2 3" key="1">
    <citation type="submission" date="2018-08" db="EMBL/GenBank/DDBJ databases">
        <title>A genome reference for cultivated species of the human gut microbiota.</title>
        <authorList>
            <person name="Zou Y."/>
            <person name="Xue W."/>
            <person name="Luo G."/>
        </authorList>
    </citation>
    <scope>NUCLEOTIDE SEQUENCE [LARGE SCALE GENOMIC DNA]</scope>
    <source>
        <strain evidence="2 3">AF24-29</strain>
    </source>
</reference>
<dbReference type="GO" id="GO:0008270">
    <property type="term" value="F:zinc ion binding"/>
    <property type="evidence" value="ECO:0007669"/>
    <property type="project" value="InterPro"/>
</dbReference>
<organism evidence="2 3">
    <name type="scientific">Holdemania filiformis</name>
    <dbReference type="NCBI Taxonomy" id="61171"/>
    <lineage>
        <taxon>Bacteria</taxon>
        <taxon>Bacillati</taxon>
        <taxon>Bacillota</taxon>
        <taxon>Erysipelotrichia</taxon>
        <taxon>Erysipelotrichales</taxon>
        <taxon>Erysipelotrichaceae</taxon>
        <taxon>Holdemania</taxon>
    </lineage>
</organism>
<comment type="caution">
    <text evidence="2">The sequence shown here is derived from an EMBL/GenBank/DDBJ whole genome shotgun (WGS) entry which is preliminary data.</text>
</comment>
<dbReference type="Gene3D" id="3.40.630.10">
    <property type="entry name" value="Zn peptidases"/>
    <property type="match status" value="1"/>
</dbReference>